<proteinExistence type="predicted"/>
<accession>A0A7J6G0R8</accession>
<dbReference type="EMBL" id="JAATIQ010000062">
    <property type="protein sequence ID" value="KAF4390673.1"/>
    <property type="molecule type" value="Genomic_DNA"/>
</dbReference>
<sequence>MRIRVRIKQILPINFFFLIVTSPFNNLHYHLSLLFRFLTPNNLQLPQHIRRTRRRSQRLESQTAIAKQVKRRHAIVPNRTQIPTSQHLNETTHRAGIQQRYSPLQSDWSCDPISPSGRDSVQLRVSPPWFGCCEPESGGKEREPSRDEFAHYRIGASEAMEKDLTEQRLSSPEFQCTSRLSTILGLRAIDKNRGVRGGRVRVSVSDDDDEEE</sequence>
<evidence type="ECO:0000313" key="1">
    <source>
        <dbReference type="EMBL" id="KAF4376593.1"/>
    </source>
</evidence>
<gene>
    <name evidence="1" type="ORF">F8388_025464</name>
    <name evidence="2" type="ORF">G4B88_015563</name>
</gene>
<evidence type="ECO:0000313" key="2">
    <source>
        <dbReference type="EMBL" id="KAF4390673.1"/>
    </source>
</evidence>
<comment type="caution">
    <text evidence="1">The sequence shown here is derived from an EMBL/GenBank/DDBJ whole genome shotgun (WGS) entry which is preliminary data.</text>
</comment>
<dbReference type="EMBL" id="JAATIP010000084">
    <property type="protein sequence ID" value="KAF4376593.1"/>
    <property type="molecule type" value="Genomic_DNA"/>
</dbReference>
<protein>
    <submittedName>
        <fullName evidence="1">Uncharacterized protein</fullName>
    </submittedName>
</protein>
<reference evidence="3 4" key="1">
    <citation type="journal article" date="2020" name="bioRxiv">
        <title>Sequence and annotation of 42 cannabis genomes reveals extensive copy number variation in cannabinoid synthesis and pathogen resistance genes.</title>
        <authorList>
            <person name="Mckernan K.J."/>
            <person name="Helbert Y."/>
            <person name="Kane L.T."/>
            <person name="Ebling H."/>
            <person name="Zhang L."/>
            <person name="Liu B."/>
            <person name="Eaton Z."/>
            <person name="Mclaughlin S."/>
            <person name="Kingan S."/>
            <person name="Baybayan P."/>
            <person name="Concepcion G."/>
            <person name="Jordan M."/>
            <person name="Riva A."/>
            <person name="Barbazuk W."/>
            <person name="Harkins T."/>
        </authorList>
    </citation>
    <scope>NUCLEOTIDE SEQUENCE [LARGE SCALE GENOMIC DNA]</scope>
    <source>
        <strain evidence="3 4">cv. Jamaican Lion 4</strain>
        <strain evidence="2">Father</strain>
        <strain evidence="1">Mother</strain>
        <tissue evidence="1">Leaf</tissue>
    </source>
</reference>
<evidence type="ECO:0000313" key="3">
    <source>
        <dbReference type="Proteomes" id="UP000525078"/>
    </source>
</evidence>
<name>A0A7J6G0R8_CANSA</name>
<dbReference type="AlphaFoldDB" id="A0A7J6G0R8"/>
<organism evidence="1 3">
    <name type="scientific">Cannabis sativa</name>
    <name type="common">Hemp</name>
    <name type="synonym">Marijuana</name>
    <dbReference type="NCBI Taxonomy" id="3483"/>
    <lineage>
        <taxon>Eukaryota</taxon>
        <taxon>Viridiplantae</taxon>
        <taxon>Streptophyta</taxon>
        <taxon>Embryophyta</taxon>
        <taxon>Tracheophyta</taxon>
        <taxon>Spermatophyta</taxon>
        <taxon>Magnoliopsida</taxon>
        <taxon>eudicotyledons</taxon>
        <taxon>Gunneridae</taxon>
        <taxon>Pentapetalae</taxon>
        <taxon>rosids</taxon>
        <taxon>fabids</taxon>
        <taxon>Rosales</taxon>
        <taxon>Cannabaceae</taxon>
        <taxon>Cannabis</taxon>
    </lineage>
</organism>
<keyword evidence="4" id="KW-1185">Reference proteome</keyword>
<dbReference type="Proteomes" id="UP000583929">
    <property type="component" value="Unassembled WGS sequence"/>
</dbReference>
<dbReference type="Proteomes" id="UP000525078">
    <property type="component" value="Unassembled WGS sequence"/>
</dbReference>
<evidence type="ECO:0000313" key="4">
    <source>
        <dbReference type="Proteomes" id="UP000583929"/>
    </source>
</evidence>